<dbReference type="Proteomes" id="UP000663760">
    <property type="component" value="Chromosome 6"/>
</dbReference>
<evidence type="ECO:0000256" key="2">
    <source>
        <dbReference type="ARBA" id="ARBA00022528"/>
    </source>
</evidence>
<dbReference type="EMBL" id="LR746269">
    <property type="protein sequence ID" value="CAA7397693.1"/>
    <property type="molecule type" value="Genomic_DNA"/>
</dbReference>
<feature type="domain" description="CRM" evidence="16">
    <location>
        <begin position="449"/>
        <end position="546"/>
    </location>
</feature>
<name>A0A7I8KIU7_SPIIN</name>
<dbReference type="AlphaFoldDB" id="A0A7I8KIU7"/>
<dbReference type="GO" id="GO:0006397">
    <property type="term" value="P:mRNA processing"/>
    <property type="evidence" value="ECO:0007669"/>
    <property type="project" value="UniProtKB-KW"/>
</dbReference>
<keyword evidence="6 14" id="KW-0694">RNA-binding</keyword>
<protein>
    <recommendedName>
        <fullName evidence="12">CRM-domain containing factor CFM3, chloroplastic/mitochondrial</fullName>
    </recommendedName>
    <alternativeName>
        <fullName evidence="13">Protein CRM FAMILY MEMBER 3</fullName>
    </alternativeName>
</protein>
<sequence length="866" mass="97788">MPPSAAKISELPFHLQSSPFGAPLRTRSTLPFALLRSRFRFLFCPSGSLRVAEQGGGGGSGGRPDARRKAGPRTRRYPWDEDYSESAGGTSEGTESRHHRPSRVPQAPWLQRWSDPSPPAAESQPHLGRKKKEDGEGGGGGYIDRSDGGRGSIERIVYRLRNLGLDKEKDEEDGDEDSDFEMDDDMRLGDLLERSWNRPDSLVLGEDATVLPWERGGTDGLEFADDGARTPEKRVRAPTMAELTIEDSELRRLRRLGIPLRERITIPKAGVTQAVLEKIHDAWRKSELVRLKFHETLAHDMKTAHEIVERRTGGLVIWRSGSVMVVYRGSSYKRPPRSKLIYGQSNPMEVSEGVDSLLVPDVSSSTKSSVIDGTSSVSSPSEMSEQSYLNDAETMTEEEQECNQLLNELGPRFVDWWGTGILPVDADLLPQNIPGYKPPFRLLPTGMRSRLTNAEMTNLRKLARTLPSHFALGRNRNHQGLAAAIVKLWENSVIVKIAVKRGIQNTNNKIMAEELKNLTGGVLLLRNKYYIVIYRGKDFLPTSVAAALAERQELAKDIQDLEEKVRTKDFDSSDVGTNLKIEEESTKEIEHAKEESGCSLHGESHMERVNGHALAGTLAEFQQAQAQWGREVSVEEQEQMKEEAFRMKIAKMVKRLEHKLSLAEAKKLRAEKLLSKIELSMVPLRPSDDLETISEEERSVFRRIGLRMKAYLPLGIRGVFDGVIENMHLHWKHRELVKLISKQKTLAFVEDSARLLEYESGGILVAIERVPKGYALIYYRGKNYQRPINLRPRNLLTKAKALKRSVAMQRHEALSQHICELERSIEQIMSELDVDFDSLAESDDDDDDDEEWDDEDDLYDPEEDDN</sequence>
<evidence type="ECO:0000256" key="8">
    <source>
        <dbReference type="ARBA" id="ARBA00023187"/>
    </source>
</evidence>
<dbReference type="Gene3D" id="3.30.110.60">
    <property type="entry name" value="YhbY-like"/>
    <property type="match status" value="3"/>
</dbReference>
<dbReference type="PROSITE" id="PS51295">
    <property type="entry name" value="CRM"/>
    <property type="match status" value="3"/>
</dbReference>
<evidence type="ECO:0000313" key="17">
    <source>
        <dbReference type="EMBL" id="CAA7397693.1"/>
    </source>
</evidence>
<evidence type="ECO:0000256" key="9">
    <source>
        <dbReference type="ARBA" id="ARBA00023274"/>
    </source>
</evidence>
<keyword evidence="4" id="KW-0507">mRNA processing</keyword>
<gene>
    <name evidence="17" type="ORF">SI8410_06008358</name>
</gene>
<dbReference type="Pfam" id="PF01985">
    <property type="entry name" value="CRS1_YhbY"/>
    <property type="match status" value="3"/>
</dbReference>
<evidence type="ECO:0000256" key="5">
    <source>
        <dbReference type="ARBA" id="ARBA00022737"/>
    </source>
</evidence>
<evidence type="ECO:0000256" key="4">
    <source>
        <dbReference type="ARBA" id="ARBA00022664"/>
    </source>
</evidence>
<evidence type="ECO:0000313" key="18">
    <source>
        <dbReference type="Proteomes" id="UP000663760"/>
    </source>
</evidence>
<dbReference type="FunFam" id="3.30.110.60:FF:000002">
    <property type="entry name" value="CRS2-associated factor 1, chloroplastic"/>
    <property type="match status" value="2"/>
</dbReference>
<keyword evidence="2" id="KW-0150">Chloroplast</keyword>
<feature type="domain" description="CRM" evidence="16">
    <location>
        <begin position="691"/>
        <end position="791"/>
    </location>
</feature>
<comment type="subcellular location">
    <subcellularLocation>
        <location evidence="1">Plastid</location>
        <location evidence="1">Chloroplast</location>
    </subcellularLocation>
</comment>
<keyword evidence="5" id="KW-0677">Repeat</keyword>
<keyword evidence="18" id="KW-1185">Reference proteome</keyword>
<dbReference type="InterPro" id="IPR045278">
    <property type="entry name" value="CRS1/CFM2/CFM3"/>
</dbReference>
<dbReference type="PANTHER" id="PTHR31846:SF4">
    <property type="entry name" value="CRS1 _ YHBY (CRM) DOMAIN-CONTAINING PROTEIN"/>
    <property type="match status" value="1"/>
</dbReference>
<dbReference type="GO" id="GO:0009507">
    <property type="term" value="C:chloroplast"/>
    <property type="evidence" value="ECO:0007669"/>
    <property type="project" value="UniProtKB-SubCell"/>
</dbReference>
<evidence type="ECO:0000256" key="15">
    <source>
        <dbReference type="SAM" id="MobiDB-lite"/>
    </source>
</evidence>
<evidence type="ECO:0000256" key="6">
    <source>
        <dbReference type="ARBA" id="ARBA00022884"/>
    </source>
</evidence>
<evidence type="ECO:0000256" key="7">
    <source>
        <dbReference type="ARBA" id="ARBA00022946"/>
    </source>
</evidence>
<keyword evidence="8" id="KW-0508">mRNA splicing</keyword>
<feature type="region of interest" description="Disordered" evidence="15">
    <location>
        <begin position="838"/>
        <end position="866"/>
    </location>
</feature>
<dbReference type="GO" id="GO:0000373">
    <property type="term" value="P:Group II intron splicing"/>
    <property type="evidence" value="ECO:0007669"/>
    <property type="project" value="UniProtKB-ARBA"/>
</dbReference>
<evidence type="ECO:0000256" key="1">
    <source>
        <dbReference type="ARBA" id="ARBA00004229"/>
    </source>
</evidence>
<accession>A0A7I8KIU7</accession>
<evidence type="ECO:0000256" key="10">
    <source>
        <dbReference type="ARBA" id="ARBA00055648"/>
    </source>
</evidence>
<dbReference type="GO" id="GO:0003729">
    <property type="term" value="F:mRNA binding"/>
    <property type="evidence" value="ECO:0007669"/>
    <property type="project" value="InterPro"/>
</dbReference>
<dbReference type="SUPFAM" id="SSF75471">
    <property type="entry name" value="YhbY-like"/>
    <property type="match status" value="3"/>
</dbReference>
<comment type="function">
    <text evidence="10">Binds specific group II introns in chloroplasts and facilitates their splicing. Acts on subgroup IIB introns. The substrates of the subgroup IIB also require the CRM domain proteins CAF1 or CAF2, with a simultaneous binding of CFM3 and CAF1 or CAF2. May influence the biogenesis of the mitochondrial small ribosomal subunit.</text>
</comment>
<keyword evidence="9" id="KW-0687">Ribonucleoprotein</keyword>
<evidence type="ECO:0000256" key="13">
    <source>
        <dbReference type="ARBA" id="ARBA00081881"/>
    </source>
</evidence>
<dbReference type="InterPro" id="IPR035920">
    <property type="entry name" value="YhbY-like_sf"/>
</dbReference>
<dbReference type="SMART" id="SM01103">
    <property type="entry name" value="CRS1_YhbY"/>
    <property type="match status" value="3"/>
</dbReference>
<evidence type="ECO:0000256" key="11">
    <source>
        <dbReference type="ARBA" id="ARBA00064484"/>
    </source>
</evidence>
<dbReference type="InterPro" id="IPR001890">
    <property type="entry name" value="RNA-binding_CRM"/>
</dbReference>
<keyword evidence="3" id="KW-0934">Plastid</keyword>
<dbReference type="FunFam" id="3.30.110.60:FF:000003">
    <property type="entry name" value="CRM-domain containing factor CFM3B, chloroplastic"/>
    <property type="match status" value="1"/>
</dbReference>
<evidence type="ECO:0000256" key="14">
    <source>
        <dbReference type="PROSITE-ProRule" id="PRU00626"/>
    </source>
</evidence>
<keyword evidence="7" id="KW-0809">Transit peptide</keyword>
<reference evidence="17" key="1">
    <citation type="submission" date="2020-02" db="EMBL/GenBank/DDBJ databases">
        <authorList>
            <person name="Scholz U."/>
            <person name="Mascher M."/>
            <person name="Fiebig A."/>
        </authorList>
    </citation>
    <scope>NUCLEOTIDE SEQUENCE</scope>
</reference>
<dbReference type="PANTHER" id="PTHR31846">
    <property type="entry name" value="CRS1 / YHBY (CRM) DOMAIN-CONTAINING PROTEIN"/>
    <property type="match status" value="1"/>
</dbReference>
<feature type="region of interest" description="Disordered" evidence="15">
    <location>
        <begin position="50"/>
        <end position="148"/>
    </location>
</feature>
<evidence type="ECO:0000256" key="12">
    <source>
        <dbReference type="ARBA" id="ARBA00073361"/>
    </source>
</evidence>
<evidence type="ECO:0000259" key="16">
    <source>
        <dbReference type="PROSITE" id="PS51295"/>
    </source>
</evidence>
<dbReference type="GO" id="GO:1990904">
    <property type="term" value="C:ribonucleoprotein complex"/>
    <property type="evidence" value="ECO:0007669"/>
    <property type="project" value="UniProtKB-KW"/>
</dbReference>
<proteinExistence type="predicted"/>
<feature type="domain" description="CRM" evidence="16">
    <location>
        <begin position="243"/>
        <end position="339"/>
    </location>
</feature>
<comment type="subunit">
    <text evidence="11">Interacts with RNA. Part of large ribonucleo-protein particles that contain CAF1 and/or CAF2, and RNC1.</text>
</comment>
<dbReference type="OrthoDB" id="551352at2759"/>
<evidence type="ECO:0000256" key="3">
    <source>
        <dbReference type="ARBA" id="ARBA00022640"/>
    </source>
</evidence>
<organism evidence="17 18">
    <name type="scientific">Spirodela intermedia</name>
    <name type="common">Intermediate duckweed</name>
    <dbReference type="NCBI Taxonomy" id="51605"/>
    <lineage>
        <taxon>Eukaryota</taxon>
        <taxon>Viridiplantae</taxon>
        <taxon>Streptophyta</taxon>
        <taxon>Embryophyta</taxon>
        <taxon>Tracheophyta</taxon>
        <taxon>Spermatophyta</taxon>
        <taxon>Magnoliopsida</taxon>
        <taxon>Liliopsida</taxon>
        <taxon>Araceae</taxon>
        <taxon>Lemnoideae</taxon>
        <taxon>Spirodela</taxon>
    </lineage>
</organism>